<gene>
    <name evidence="1" type="ORF">MGEO_19395</name>
</gene>
<keyword evidence="2" id="KW-1185">Reference proteome</keyword>
<dbReference type="OrthoDB" id="7856846at2"/>
<organism evidence="1 2">
    <name type="scientific">Marivita geojedonensis</name>
    <dbReference type="NCBI Taxonomy" id="1123756"/>
    <lineage>
        <taxon>Bacteria</taxon>
        <taxon>Pseudomonadati</taxon>
        <taxon>Pseudomonadota</taxon>
        <taxon>Alphaproteobacteria</taxon>
        <taxon>Rhodobacterales</taxon>
        <taxon>Roseobacteraceae</taxon>
        <taxon>Marivita</taxon>
    </lineage>
</organism>
<dbReference type="EMBL" id="JFKC01000033">
    <property type="protein sequence ID" value="OSQ43866.1"/>
    <property type="molecule type" value="Genomic_DNA"/>
</dbReference>
<evidence type="ECO:0000313" key="2">
    <source>
        <dbReference type="Proteomes" id="UP000193926"/>
    </source>
</evidence>
<protein>
    <submittedName>
        <fullName evidence="1">Uncharacterized protein</fullName>
    </submittedName>
</protein>
<name>A0A1X4NBB3_9RHOB</name>
<proteinExistence type="predicted"/>
<evidence type="ECO:0000313" key="1">
    <source>
        <dbReference type="EMBL" id="OSQ43866.1"/>
    </source>
</evidence>
<reference evidence="1 2" key="1">
    <citation type="submission" date="2014-03" db="EMBL/GenBank/DDBJ databases">
        <title>The draft genome sequence of Marivita geojedonensis KCTC 23882.</title>
        <authorList>
            <person name="Lai Q."/>
            <person name="Shao Z."/>
        </authorList>
    </citation>
    <scope>NUCLEOTIDE SEQUENCE [LARGE SCALE GENOMIC DNA]</scope>
    <source>
        <strain evidence="1 2">DPG-138</strain>
    </source>
</reference>
<accession>A0A1X4NBB3</accession>
<dbReference type="AlphaFoldDB" id="A0A1X4NBB3"/>
<sequence>MFDYLDKHLLTQQEMIWMFRLPLGRDTAEKNMLALQTSPSLNALERMILGSPEYTSRRRTLRVV</sequence>
<dbReference type="RefSeq" id="WP_085641413.1">
    <property type="nucleotide sequence ID" value="NZ_JFKC01000033.1"/>
</dbReference>
<dbReference type="Proteomes" id="UP000193926">
    <property type="component" value="Unassembled WGS sequence"/>
</dbReference>
<comment type="caution">
    <text evidence="1">The sequence shown here is derived from an EMBL/GenBank/DDBJ whole genome shotgun (WGS) entry which is preliminary data.</text>
</comment>